<feature type="domain" description="HTH luxR-type" evidence="4">
    <location>
        <begin position="1"/>
        <end position="66"/>
    </location>
</feature>
<evidence type="ECO:0000256" key="2">
    <source>
        <dbReference type="ARBA" id="ARBA00023125"/>
    </source>
</evidence>
<dbReference type="PANTHER" id="PTHR44688:SF16">
    <property type="entry name" value="DNA-BINDING TRANSCRIPTIONAL ACTIVATOR DEVR_DOSR"/>
    <property type="match status" value="1"/>
</dbReference>
<keyword evidence="3" id="KW-0804">Transcription</keyword>
<dbReference type="RefSeq" id="WP_350400283.1">
    <property type="nucleotide sequence ID" value="NZ_JBELOE010000059.1"/>
</dbReference>
<keyword evidence="2" id="KW-0238">DNA-binding</keyword>
<sequence>MNVHSHNLSKRETEVVELILLGLTNKAIAEQLYVSERTVKFHCSNVYEKMRVSNRLELILELSEGKTYRF</sequence>
<keyword evidence="6" id="KW-1185">Reference proteome</keyword>
<dbReference type="PROSITE" id="PS50043">
    <property type="entry name" value="HTH_LUXR_2"/>
    <property type="match status" value="1"/>
</dbReference>
<protein>
    <submittedName>
        <fullName evidence="5">LuxR C-terminal-related transcriptional regulator</fullName>
    </submittedName>
</protein>
<organism evidence="5 6">
    <name type="scientific">Catenovulum sediminis</name>
    <dbReference type="NCBI Taxonomy" id="1740262"/>
    <lineage>
        <taxon>Bacteria</taxon>
        <taxon>Pseudomonadati</taxon>
        <taxon>Pseudomonadota</taxon>
        <taxon>Gammaproteobacteria</taxon>
        <taxon>Alteromonadales</taxon>
        <taxon>Alteromonadaceae</taxon>
        <taxon>Catenovulum</taxon>
    </lineage>
</organism>
<dbReference type="PROSITE" id="PS00622">
    <property type="entry name" value="HTH_LUXR_1"/>
    <property type="match status" value="1"/>
</dbReference>
<dbReference type="PANTHER" id="PTHR44688">
    <property type="entry name" value="DNA-BINDING TRANSCRIPTIONAL ACTIVATOR DEVR_DOSR"/>
    <property type="match status" value="1"/>
</dbReference>
<dbReference type="SUPFAM" id="SSF46894">
    <property type="entry name" value="C-terminal effector domain of the bipartite response regulators"/>
    <property type="match status" value="1"/>
</dbReference>
<evidence type="ECO:0000313" key="5">
    <source>
        <dbReference type="EMBL" id="MER2490493.1"/>
    </source>
</evidence>
<dbReference type="Pfam" id="PF00196">
    <property type="entry name" value="GerE"/>
    <property type="match status" value="1"/>
</dbReference>
<dbReference type="PRINTS" id="PR00038">
    <property type="entry name" value="HTHLUXR"/>
</dbReference>
<dbReference type="EMBL" id="JBELOE010000059">
    <property type="protein sequence ID" value="MER2490493.1"/>
    <property type="molecule type" value="Genomic_DNA"/>
</dbReference>
<dbReference type="InterPro" id="IPR036388">
    <property type="entry name" value="WH-like_DNA-bd_sf"/>
</dbReference>
<reference evidence="5 6" key="1">
    <citation type="submission" date="2024-06" db="EMBL/GenBank/DDBJ databases">
        <authorList>
            <person name="Chen R.Y."/>
        </authorList>
    </citation>
    <scope>NUCLEOTIDE SEQUENCE [LARGE SCALE GENOMIC DNA]</scope>
    <source>
        <strain evidence="5 6">D2</strain>
    </source>
</reference>
<name>A0ABV1RC52_9ALTE</name>
<dbReference type="InterPro" id="IPR016032">
    <property type="entry name" value="Sig_transdc_resp-reg_C-effctor"/>
</dbReference>
<dbReference type="Gene3D" id="1.10.10.10">
    <property type="entry name" value="Winged helix-like DNA-binding domain superfamily/Winged helix DNA-binding domain"/>
    <property type="match status" value="1"/>
</dbReference>
<gene>
    <name evidence="5" type="ORF">ABS311_01165</name>
</gene>
<dbReference type="SMART" id="SM00421">
    <property type="entry name" value="HTH_LUXR"/>
    <property type="match status" value="1"/>
</dbReference>
<dbReference type="Proteomes" id="UP001467690">
    <property type="component" value="Unassembled WGS sequence"/>
</dbReference>
<comment type="caution">
    <text evidence="5">The sequence shown here is derived from an EMBL/GenBank/DDBJ whole genome shotgun (WGS) entry which is preliminary data.</text>
</comment>
<accession>A0ABV1RC52</accession>
<evidence type="ECO:0000259" key="4">
    <source>
        <dbReference type="PROSITE" id="PS50043"/>
    </source>
</evidence>
<evidence type="ECO:0000313" key="6">
    <source>
        <dbReference type="Proteomes" id="UP001467690"/>
    </source>
</evidence>
<evidence type="ECO:0000256" key="1">
    <source>
        <dbReference type="ARBA" id="ARBA00023015"/>
    </source>
</evidence>
<dbReference type="InterPro" id="IPR000792">
    <property type="entry name" value="Tscrpt_reg_LuxR_C"/>
</dbReference>
<dbReference type="CDD" id="cd06170">
    <property type="entry name" value="LuxR_C_like"/>
    <property type="match status" value="1"/>
</dbReference>
<evidence type="ECO:0000256" key="3">
    <source>
        <dbReference type="ARBA" id="ARBA00023163"/>
    </source>
</evidence>
<keyword evidence="1" id="KW-0805">Transcription regulation</keyword>
<proteinExistence type="predicted"/>